<dbReference type="InterPro" id="IPR043729">
    <property type="entry name" value="DUF5672"/>
</dbReference>
<name>A0A4Y8N3D3_9BURK</name>
<dbReference type="AlphaFoldDB" id="A0A4Y8N3D3"/>
<accession>A0A4Y8N3D3</accession>
<comment type="caution">
    <text evidence="2">The sequence shown here is derived from an EMBL/GenBank/DDBJ whole genome shotgun (WGS) entry which is preliminary data.</text>
</comment>
<dbReference type="RefSeq" id="WP_134456057.1">
    <property type="nucleotide sequence ID" value="NZ_SNVI01000001.1"/>
</dbReference>
<dbReference type="Pfam" id="PF18922">
    <property type="entry name" value="DUF5672"/>
    <property type="match status" value="1"/>
</dbReference>
<dbReference type="Proteomes" id="UP000297385">
    <property type="component" value="Unassembled WGS sequence"/>
</dbReference>
<sequence length="307" mass="34496">MNHFATAPPDQPALMSSNPIVDLSSVTVCAADSIHPALAARALDISAARCTFADAILFTHETVPARAARTVLIPRLQSKQDYSAFMIKHLVNHVTTPWVLVIQWDGYVLDATAWSETFFGYDYIGACWPFHADGMNVGNGGFSLRSRKLLQVLAGARFEFLPGVNEDDLICRTYRPLLEAEYGIRFAPADVAARFAYEHIRPDDPTFGFHAAFNMWRHVDDDMMMEMVGALDVRTFTSSEVMQLLMAYCNLRKFACIKVMYERYRSLWSTQQIVQNMLATGVPGEAILQYVDLCERLVNNDNRGFGT</sequence>
<organism evidence="2 3">
    <name type="scientific">Paraburkholderia dipogonis</name>
    <dbReference type="NCBI Taxonomy" id="1211383"/>
    <lineage>
        <taxon>Bacteria</taxon>
        <taxon>Pseudomonadati</taxon>
        <taxon>Pseudomonadota</taxon>
        <taxon>Betaproteobacteria</taxon>
        <taxon>Burkholderiales</taxon>
        <taxon>Burkholderiaceae</taxon>
        <taxon>Paraburkholderia</taxon>
    </lineage>
</organism>
<protein>
    <recommendedName>
        <fullName evidence="1">DUF5672 domain-containing protein</fullName>
    </recommendedName>
</protein>
<dbReference type="EMBL" id="SNVI01000001">
    <property type="protein sequence ID" value="TFE44182.1"/>
    <property type="molecule type" value="Genomic_DNA"/>
</dbReference>
<feature type="domain" description="DUF5672" evidence="1">
    <location>
        <begin position="76"/>
        <end position="210"/>
    </location>
</feature>
<evidence type="ECO:0000259" key="1">
    <source>
        <dbReference type="Pfam" id="PF18922"/>
    </source>
</evidence>
<reference evidence="2 3" key="1">
    <citation type="submission" date="2019-03" db="EMBL/GenBank/DDBJ databases">
        <title>Complete Genome Sequence of Paraburkholderia dipogonis ICMP 19430T, a Nitrogen-fixing Symbiont of the South African Invasive Legume Dipogon lignosus in New Zealand.</title>
        <authorList>
            <person name="De Meyer S.E."/>
        </authorList>
    </citation>
    <scope>NUCLEOTIDE SEQUENCE [LARGE SCALE GENOMIC DNA]</scope>
    <source>
        <strain evidence="2 3">ICMP 19430</strain>
    </source>
</reference>
<proteinExistence type="predicted"/>
<evidence type="ECO:0000313" key="3">
    <source>
        <dbReference type="Proteomes" id="UP000297385"/>
    </source>
</evidence>
<evidence type="ECO:0000313" key="2">
    <source>
        <dbReference type="EMBL" id="TFE44182.1"/>
    </source>
</evidence>
<gene>
    <name evidence="2" type="ORF">E2553_03555</name>
</gene>